<dbReference type="SUPFAM" id="SSF50249">
    <property type="entry name" value="Nucleic acid-binding proteins"/>
    <property type="match status" value="1"/>
</dbReference>
<evidence type="ECO:0000256" key="6">
    <source>
        <dbReference type="ARBA" id="ARBA00023163"/>
    </source>
</evidence>
<evidence type="ECO:0000256" key="10">
    <source>
        <dbReference type="SAM" id="MobiDB-lite"/>
    </source>
</evidence>
<dbReference type="PANTHER" id="PTHR46425">
    <property type="entry name" value="TRANSCRIPTION TERMINATION FACTOR RHO"/>
    <property type="match status" value="1"/>
</dbReference>
<dbReference type="PANTHER" id="PTHR46425:SF1">
    <property type="entry name" value="TRANSCRIPTION TERMINATION FACTOR RHO"/>
    <property type="match status" value="1"/>
</dbReference>
<organism evidence="12 13">
    <name type="scientific">Actinoallomurus vinaceus</name>
    <dbReference type="NCBI Taxonomy" id="1080074"/>
    <lineage>
        <taxon>Bacteria</taxon>
        <taxon>Bacillati</taxon>
        <taxon>Actinomycetota</taxon>
        <taxon>Actinomycetes</taxon>
        <taxon>Streptosporangiales</taxon>
        <taxon>Thermomonosporaceae</taxon>
        <taxon>Actinoallomurus</taxon>
    </lineage>
</organism>
<dbReference type="SMART" id="SM00382">
    <property type="entry name" value="AAA"/>
    <property type="match status" value="1"/>
</dbReference>
<evidence type="ECO:0000256" key="1">
    <source>
        <dbReference type="ARBA" id="ARBA00022472"/>
    </source>
</evidence>
<dbReference type="NCBIfam" id="TIGR00767">
    <property type="entry name" value="rho"/>
    <property type="match status" value="1"/>
</dbReference>
<comment type="caution">
    <text evidence="7">Lacks conserved residue(s) required for the propagation of feature annotation.</text>
</comment>
<dbReference type="InterPro" id="IPR004665">
    <property type="entry name" value="Term_rho"/>
</dbReference>
<dbReference type="EMBL" id="BAABHK010000016">
    <property type="protein sequence ID" value="GAA4635913.1"/>
    <property type="molecule type" value="Genomic_DNA"/>
</dbReference>
<dbReference type="InterPro" id="IPR041650">
    <property type="entry name" value="HEPN_Swt1"/>
</dbReference>
<gene>
    <name evidence="7" type="primary">rho</name>
    <name evidence="12" type="ORF">GCM10023196_083470</name>
</gene>
<dbReference type="Pfam" id="PF00006">
    <property type="entry name" value="ATP-synt_ab"/>
    <property type="match status" value="1"/>
</dbReference>
<evidence type="ECO:0000256" key="2">
    <source>
        <dbReference type="ARBA" id="ARBA00022801"/>
    </source>
</evidence>
<proteinExistence type="inferred from homology"/>
<evidence type="ECO:0000256" key="5">
    <source>
        <dbReference type="ARBA" id="ARBA00023015"/>
    </source>
</evidence>
<evidence type="ECO:0000256" key="8">
    <source>
        <dbReference type="NCBIfam" id="TIGR00767"/>
    </source>
</evidence>
<dbReference type="Gene3D" id="3.40.50.300">
    <property type="entry name" value="P-loop containing nucleotide triphosphate hydrolases"/>
    <property type="match status" value="1"/>
</dbReference>
<name>A0ABP8UND8_9ACTN</name>
<dbReference type="PROSITE" id="PS51856">
    <property type="entry name" value="RHO_RNA_BD"/>
    <property type="match status" value="1"/>
</dbReference>
<dbReference type="InterPro" id="IPR003593">
    <property type="entry name" value="AAA+_ATPase"/>
</dbReference>
<evidence type="ECO:0000313" key="13">
    <source>
        <dbReference type="Proteomes" id="UP001501442"/>
    </source>
</evidence>
<comment type="caution">
    <text evidence="12">The sequence shown here is derived from an EMBL/GenBank/DDBJ whole genome shotgun (WGS) entry which is preliminary data.</text>
</comment>
<keyword evidence="3 7" id="KW-0347">Helicase</keyword>
<dbReference type="HAMAP" id="MF_01884">
    <property type="entry name" value="Rho"/>
    <property type="match status" value="1"/>
</dbReference>
<dbReference type="InterPro" id="IPR012340">
    <property type="entry name" value="NA-bd_OB-fold"/>
</dbReference>
<comment type="subunit">
    <text evidence="7">Homohexamer. The homohexamer assembles into an open ring structure.</text>
</comment>
<keyword evidence="7" id="KW-0067">ATP-binding</keyword>
<reference evidence="13" key="1">
    <citation type="journal article" date="2019" name="Int. J. Syst. Evol. Microbiol.">
        <title>The Global Catalogue of Microorganisms (GCM) 10K type strain sequencing project: providing services to taxonomists for standard genome sequencing and annotation.</title>
        <authorList>
            <consortium name="The Broad Institute Genomics Platform"/>
            <consortium name="The Broad Institute Genome Sequencing Center for Infectious Disease"/>
            <person name="Wu L."/>
            <person name="Ma J."/>
        </authorList>
    </citation>
    <scope>NUCLEOTIDE SEQUENCE [LARGE SCALE GENOMIC DNA]</scope>
    <source>
        <strain evidence="13">JCM 17939</strain>
    </source>
</reference>
<keyword evidence="5 7" id="KW-0805">Transcription regulation</keyword>
<dbReference type="InterPro" id="IPR000194">
    <property type="entry name" value="ATPase_F1/V1/A1_a/bsu_nucl-bd"/>
</dbReference>
<keyword evidence="2 7" id="KW-0378">Hydrolase</keyword>
<feature type="region of interest" description="Disordered" evidence="10">
    <location>
        <begin position="148"/>
        <end position="210"/>
    </location>
</feature>
<accession>A0ABP8UND8</accession>
<keyword evidence="6 7" id="KW-0804">Transcription</keyword>
<dbReference type="NCBIfam" id="NF006886">
    <property type="entry name" value="PRK09376.1"/>
    <property type="match status" value="1"/>
</dbReference>
<dbReference type="Gene3D" id="2.40.50.140">
    <property type="entry name" value="Nucleic acid-binding proteins"/>
    <property type="match status" value="1"/>
</dbReference>
<dbReference type="InterPro" id="IPR011129">
    <property type="entry name" value="CSD"/>
</dbReference>
<evidence type="ECO:0000313" key="12">
    <source>
        <dbReference type="EMBL" id="GAA4635913.1"/>
    </source>
</evidence>
<keyword evidence="4 7" id="KW-0694">RNA-binding</keyword>
<evidence type="ECO:0000256" key="7">
    <source>
        <dbReference type="HAMAP-Rule" id="MF_01884"/>
    </source>
</evidence>
<keyword evidence="13" id="KW-1185">Reference proteome</keyword>
<protein>
    <recommendedName>
        <fullName evidence="7 8">Transcription termination factor Rho</fullName>
        <ecNumber evidence="7 8">3.6.4.-</ecNumber>
    </recommendedName>
    <alternativeName>
        <fullName evidence="7">ATP-dependent helicase Rho</fullName>
    </alternativeName>
</protein>
<feature type="compositionally biased region" description="Low complexity" evidence="10">
    <location>
        <begin position="149"/>
        <end position="160"/>
    </location>
</feature>
<dbReference type="SUPFAM" id="SSF52540">
    <property type="entry name" value="P-loop containing nucleoside triphosphate hydrolases"/>
    <property type="match status" value="1"/>
</dbReference>
<evidence type="ECO:0000256" key="9">
    <source>
        <dbReference type="PROSITE-ProRule" id="PRU01203"/>
    </source>
</evidence>
<evidence type="ECO:0000256" key="4">
    <source>
        <dbReference type="ARBA" id="ARBA00022884"/>
    </source>
</evidence>
<keyword evidence="1 7" id="KW-0806">Transcription termination</keyword>
<feature type="compositionally biased region" description="Low complexity" evidence="10">
    <location>
        <begin position="176"/>
        <end position="205"/>
    </location>
</feature>
<dbReference type="Pfam" id="PF18731">
    <property type="entry name" value="HEPN_Swt1"/>
    <property type="match status" value="1"/>
</dbReference>
<comment type="similarity">
    <text evidence="7 9">Belongs to the Rho family.</text>
</comment>
<evidence type="ECO:0000259" key="11">
    <source>
        <dbReference type="PROSITE" id="PS51856"/>
    </source>
</evidence>
<sequence length="599" mass="64941">MAASNPESVGGGSELLGRGFQLLAEGLGPFVDERMSAVDGQDWLTALEAEDRARFGHARRLAITDPALQLRMLVFRWQVFDGALLRSARSYAGELRETRNRWAHNEPFAASEVRRALETMELLLRAVGAHAVADEVMSLYAPAGDRSWAAAEESAPETAAGPGNEAPPQGEPEPDTGGAATEAAPEGAPTPAEAVPDAEPAAAAAPRRRRFGRAADADPVISEDDWFVPISGILDIFENYAFVRTSGYLAGSQDVYVSLSQVRKHRLRKGDVVAGAVRLPREGERLEKFKPLVQVDAVTGMDPDEAMSRPEFSRLTPLYPQERLRLETDPGLFTTRIVDLISPIGKGQRGLILAPPKAGRTTLLRTIADAIGRNNPECHVMVILVDEPPETVTDLQRSIRGEVISSTSDRPAGDHIAVVELALERAKRLVEWGHDIVVLLDSITRLTTAYNLAAPASDRVLPGGLDPIALHPPKALFSAARNIEDGGSLTIMATALVETGSRVDETIAEELGRLAGMRLRLDRDLAHHRIFPAVDVNASGTQQEQILLGTEEYAIVSRLREILRRMDRRQAIDLLLGKLAETKTNAEFLLQVAKTTSGG</sequence>
<dbReference type="SMART" id="SM00357">
    <property type="entry name" value="CSP"/>
    <property type="match status" value="1"/>
</dbReference>
<dbReference type="InterPro" id="IPR011113">
    <property type="entry name" value="Rho_RNA-bd"/>
</dbReference>
<dbReference type="InterPro" id="IPR027417">
    <property type="entry name" value="P-loop_NTPase"/>
</dbReference>
<comment type="function">
    <text evidence="7">Facilitates transcription termination by a mechanism that involves Rho binding to the nascent RNA, activation of Rho's RNA-dependent ATPase activity, and release of the mRNA from the DNA template.</text>
</comment>
<dbReference type="Pfam" id="PF07497">
    <property type="entry name" value="Rho_RNA_bind"/>
    <property type="match status" value="1"/>
</dbReference>
<evidence type="ECO:0000256" key="3">
    <source>
        <dbReference type="ARBA" id="ARBA00022806"/>
    </source>
</evidence>
<dbReference type="Proteomes" id="UP001501442">
    <property type="component" value="Unassembled WGS sequence"/>
</dbReference>
<feature type="domain" description="Rho RNA-BD" evidence="11">
    <location>
        <begin position="227"/>
        <end position="302"/>
    </location>
</feature>
<dbReference type="RefSeq" id="WP_345438890.1">
    <property type="nucleotide sequence ID" value="NZ_BAABHK010000016.1"/>
</dbReference>
<feature type="binding site" evidence="7">
    <location>
        <begin position="345"/>
        <end position="350"/>
    </location>
    <ligand>
        <name>ATP</name>
        <dbReference type="ChEBI" id="CHEBI:30616"/>
    </ligand>
</feature>
<dbReference type="EC" id="3.6.4.-" evidence="7 8"/>
<keyword evidence="7" id="KW-0547">Nucleotide-binding</keyword>